<dbReference type="InterPro" id="IPR001478">
    <property type="entry name" value="PDZ"/>
</dbReference>
<dbReference type="Proteomes" id="UP000019151">
    <property type="component" value="Plasmid 1"/>
</dbReference>
<keyword evidence="1" id="KW-0732">Signal</keyword>
<proteinExistence type="predicted"/>
<evidence type="ECO:0000259" key="2">
    <source>
        <dbReference type="PROSITE" id="PS50106"/>
    </source>
</evidence>
<dbReference type="SUPFAM" id="SSF50156">
    <property type="entry name" value="PDZ domain-like"/>
    <property type="match status" value="1"/>
</dbReference>
<accession>W0RPU4</accession>
<sequence>MTRSAAYAALAIICAGRVAASQSAPSAPNVPVVIPIRVVNNHVHLRMSSGGRDLSMIYDTGAGTTLLDLPVAESLGLRLGPAVNIGGAGPNAARGFRLASGSLVLPQDSTITVTPAIAFPMSIAVFEGLPVNGILGADFTAQSVVQLDYARQRMMLYPRTFRYAGDGIRLPLTFKDGHPHTVGQVVLADGARLSADCAIDVGASSALMLTKPFVEKHHLLDRVGPTIHRKSGRGVGGSAWTTIGRVAAVRLGTAELRAPITAFYGDSAGVFSTDRSFECNVGGEILRRYIVYLDYGRKEMILEPTAAVDDPFEADMSGAAFRMDTAAGGIRVTDIMPRGPAEAAGLQEDDLLVGIDGRPALEVGVEALRRRFRQHGGEVELTVRRAQGDRVIVRLPVRRLI</sequence>
<dbReference type="OrthoDB" id="3521766at2"/>
<keyword evidence="3" id="KW-0614">Plasmid</keyword>
<dbReference type="SUPFAM" id="SSF50630">
    <property type="entry name" value="Acid proteases"/>
    <property type="match status" value="1"/>
</dbReference>
<evidence type="ECO:0000256" key="1">
    <source>
        <dbReference type="SAM" id="SignalP"/>
    </source>
</evidence>
<geneLocation type="plasmid" evidence="3 4">
    <name>1</name>
</geneLocation>
<protein>
    <submittedName>
        <fullName evidence="3">PDZ/DHR/GLGF domain protein</fullName>
    </submittedName>
</protein>
<evidence type="ECO:0000313" key="3">
    <source>
        <dbReference type="EMBL" id="AHG92360.1"/>
    </source>
</evidence>
<dbReference type="Pfam" id="PF13650">
    <property type="entry name" value="Asp_protease_2"/>
    <property type="match status" value="1"/>
</dbReference>
<dbReference type="SMART" id="SM00228">
    <property type="entry name" value="PDZ"/>
    <property type="match status" value="1"/>
</dbReference>
<evidence type="ECO:0000313" key="4">
    <source>
        <dbReference type="Proteomes" id="UP000019151"/>
    </source>
</evidence>
<dbReference type="PROSITE" id="PS50106">
    <property type="entry name" value="PDZ"/>
    <property type="match status" value="1"/>
</dbReference>
<gene>
    <name evidence="3" type="ORF">J421_4825</name>
</gene>
<organism evidence="3 4">
    <name type="scientific">Gemmatirosa kalamazoonensis</name>
    <dbReference type="NCBI Taxonomy" id="861299"/>
    <lineage>
        <taxon>Bacteria</taxon>
        <taxon>Pseudomonadati</taxon>
        <taxon>Gemmatimonadota</taxon>
        <taxon>Gemmatimonadia</taxon>
        <taxon>Gemmatimonadales</taxon>
        <taxon>Gemmatimonadaceae</taxon>
        <taxon>Gemmatirosa</taxon>
    </lineage>
</organism>
<dbReference type="RefSeq" id="WP_104023243.1">
    <property type="nucleotide sequence ID" value="NZ_CP007129.1"/>
</dbReference>
<dbReference type="Gene3D" id="2.40.70.10">
    <property type="entry name" value="Acid Proteases"/>
    <property type="match status" value="2"/>
</dbReference>
<keyword evidence="4" id="KW-1185">Reference proteome</keyword>
<dbReference type="InterPro" id="IPR036034">
    <property type="entry name" value="PDZ_sf"/>
</dbReference>
<dbReference type="KEGG" id="gba:J421_4825"/>
<dbReference type="EMBL" id="CP007129">
    <property type="protein sequence ID" value="AHG92360.1"/>
    <property type="molecule type" value="Genomic_DNA"/>
</dbReference>
<dbReference type="Pfam" id="PF00595">
    <property type="entry name" value="PDZ"/>
    <property type="match status" value="1"/>
</dbReference>
<dbReference type="InParanoid" id="W0RPU4"/>
<reference evidence="3 4" key="1">
    <citation type="journal article" date="2014" name="Genome Announc.">
        <title>Genome Sequence and Methylome of Soil Bacterium Gemmatirosa kalamazoonensis KBS708T, a Member of the Rarely Cultivated Gemmatimonadetes Phylum.</title>
        <authorList>
            <person name="Debruyn J.M."/>
            <person name="Radosevich M."/>
            <person name="Wommack K.E."/>
            <person name="Polson S.W."/>
            <person name="Hauser L.J."/>
            <person name="Fawaz M.N."/>
            <person name="Korlach J."/>
            <person name="Tsai Y.C."/>
        </authorList>
    </citation>
    <scope>NUCLEOTIDE SEQUENCE [LARGE SCALE GENOMIC DNA]</scope>
    <source>
        <strain evidence="3 4">KBS708</strain>
        <plasmid evidence="4">Plasmid 1</plasmid>
    </source>
</reference>
<dbReference type="Gene3D" id="2.30.42.10">
    <property type="match status" value="1"/>
</dbReference>
<dbReference type="InterPro" id="IPR021109">
    <property type="entry name" value="Peptidase_aspartic_dom_sf"/>
</dbReference>
<name>W0RPU4_9BACT</name>
<feature type="chain" id="PRO_5004794407" evidence="1">
    <location>
        <begin position="21"/>
        <end position="401"/>
    </location>
</feature>
<dbReference type="HOGENOM" id="CLU_686551_0_0_0"/>
<feature type="domain" description="PDZ" evidence="2">
    <location>
        <begin position="329"/>
        <end position="387"/>
    </location>
</feature>
<feature type="signal peptide" evidence="1">
    <location>
        <begin position="1"/>
        <end position="20"/>
    </location>
</feature>
<dbReference type="AlphaFoldDB" id="W0RPU4"/>